<dbReference type="EMBL" id="CAKZ01000111">
    <property type="protein sequence ID" value="CCJ81624.1"/>
    <property type="molecule type" value="Genomic_DNA"/>
</dbReference>
<evidence type="ECO:0000313" key="2">
    <source>
        <dbReference type="Proteomes" id="UP000009342"/>
    </source>
</evidence>
<gene>
    <name evidence="1" type="ORF">BN134_2381</name>
</gene>
<proteinExistence type="predicted"/>
<sequence length="41" mass="4400">MPTVSRPDLTLKADAGAAADAPLFAVYGLYPARIDNLQPWL</sequence>
<evidence type="ECO:0000313" key="1">
    <source>
        <dbReference type="EMBL" id="CCJ81624.1"/>
    </source>
</evidence>
<comment type="caution">
    <text evidence="1">The sequence shown here is derived from an EMBL/GenBank/DDBJ whole genome shotgun (WGS) entry which is preliminary data.</text>
</comment>
<keyword evidence="2" id="KW-1185">Reference proteome</keyword>
<organism evidence="1 2">
    <name type="scientific">Cronobacter dublinensis 1210</name>
    <dbReference type="NCBI Taxonomy" id="1208656"/>
    <lineage>
        <taxon>Bacteria</taxon>
        <taxon>Pseudomonadati</taxon>
        <taxon>Pseudomonadota</taxon>
        <taxon>Gammaproteobacteria</taxon>
        <taxon>Enterobacterales</taxon>
        <taxon>Enterobacteriaceae</taxon>
        <taxon>Cronobacter</taxon>
    </lineage>
</organism>
<accession>A0ABM9Q821</accession>
<protein>
    <submittedName>
        <fullName evidence="1">Uncharacterized protein</fullName>
    </submittedName>
</protein>
<dbReference type="Proteomes" id="UP000009342">
    <property type="component" value="Unassembled WGS sequence"/>
</dbReference>
<name>A0ABM9Q821_9ENTR</name>
<reference evidence="2" key="1">
    <citation type="journal article" date="2012" name="PLoS ONE">
        <title>Comparative analysis of genome sequences covering the seven cronobacter species.</title>
        <authorList>
            <person name="Joseph S."/>
            <person name="Desai P."/>
            <person name="Ji Y."/>
            <person name="Cummings C.A."/>
            <person name="Shih R."/>
            <person name="Degoricija L."/>
            <person name="Rico A."/>
            <person name="Brzoska P."/>
            <person name="Hamby S.E."/>
            <person name="Masood N."/>
            <person name="Hariri S."/>
            <person name="Sonbol H."/>
            <person name="Chuzhanova N."/>
            <person name="McClelland M."/>
            <person name="Furtado M.R."/>
            <person name="Forsythe S.J."/>
        </authorList>
    </citation>
    <scope>NUCLEOTIDE SEQUENCE [LARGE SCALE GENOMIC DNA]</scope>
    <source>
        <strain evidence="2">1210</strain>
    </source>
</reference>